<keyword evidence="1" id="KW-0812">Transmembrane</keyword>
<organism evidence="2 3">
    <name type="scientific">Alienimonas chondri</name>
    <dbReference type="NCBI Taxonomy" id="2681879"/>
    <lineage>
        <taxon>Bacteria</taxon>
        <taxon>Pseudomonadati</taxon>
        <taxon>Planctomycetota</taxon>
        <taxon>Planctomycetia</taxon>
        <taxon>Planctomycetales</taxon>
        <taxon>Planctomycetaceae</taxon>
        <taxon>Alienimonas</taxon>
    </lineage>
</organism>
<name>A0ABX1VET2_9PLAN</name>
<evidence type="ECO:0000256" key="1">
    <source>
        <dbReference type="SAM" id="Phobius"/>
    </source>
</evidence>
<evidence type="ECO:0000313" key="3">
    <source>
        <dbReference type="Proteomes" id="UP000609651"/>
    </source>
</evidence>
<proteinExistence type="predicted"/>
<comment type="caution">
    <text evidence="2">The sequence shown here is derived from an EMBL/GenBank/DDBJ whole genome shotgun (WGS) entry which is preliminary data.</text>
</comment>
<keyword evidence="1" id="KW-0472">Membrane</keyword>
<reference evidence="2 3" key="1">
    <citation type="journal article" date="2020" name="Syst. Appl. Microbiol.">
        <title>Alienimonas chondri sp. nov., a novel planctomycete isolated from the biofilm of the red alga Chondrus crispus.</title>
        <authorList>
            <person name="Vitorino I."/>
            <person name="Albuquerque L."/>
            <person name="Wiegand S."/>
            <person name="Kallscheuer N."/>
            <person name="da Costa M.S."/>
            <person name="Lobo-da-Cunha A."/>
            <person name="Jogler C."/>
            <person name="Lage O.M."/>
        </authorList>
    </citation>
    <scope>NUCLEOTIDE SEQUENCE [LARGE SCALE GENOMIC DNA]</scope>
    <source>
        <strain evidence="2 3">LzC2</strain>
    </source>
</reference>
<accession>A0ABX1VET2</accession>
<feature type="transmembrane region" description="Helical" evidence="1">
    <location>
        <begin position="37"/>
        <end position="55"/>
    </location>
</feature>
<dbReference type="EMBL" id="WTPX01000050">
    <property type="protein sequence ID" value="NNJ25793.1"/>
    <property type="molecule type" value="Genomic_DNA"/>
</dbReference>
<gene>
    <name evidence="2" type="ORF">LzC2_18680</name>
</gene>
<keyword evidence="1" id="KW-1133">Transmembrane helix</keyword>
<feature type="transmembrane region" description="Helical" evidence="1">
    <location>
        <begin position="90"/>
        <end position="109"/>
    </location>
</feature>
<dbReference type="Proteomes" id="UP000609651">
    <property type="component" value="Unassembled WGS sequence"/>
</dbReference>
<keyword evidence="3" id="KW-1185">Reference proteome</keyword>
<evidence type="ECO:0000313" key="2">
    <source>
        <dbReference type="EMBL" id="NNJ25793.1"/>
    </source>
</evidence>
<protein>
    <submittedName>
        <fullName evidence="2">Uncharacterized protein</fullName>
    </submittedName>
</protein>
<sequence length="122" mass="13158">MTYEQEVIAFVVTRLPVLIGAGLLLAASTRRWRDDRAVARLLIAAGLLLLLGYAGEAPVREAMWGGTYAAIPLIDWLYDERWLSDRDRARWGCSIALAASAACGLAAVFRCPAPAKDGAPEA</sequence>
<feature type="transmembrane region" description="Helical" evidence="1">
    <location>
        <begin position="6"/>
        <end position="25"/>
    </location>
</feature>